<evidence type="ECO:0000259" key="1">
    <source>
        <dbReference type="Pfam" id="PF01636"/>
    </source>
</evidence>
<dbReference type="InterPro" id="IPR002575">
    <property type="entry name" value="Aminoglycoside_PTrfase"/>
</dbReference>
<accession>A0ABY5P6V0</accession>
<organism evidence="2 3">
    <name type="scientific">Fundicoccus culcitae</name>
    <dbReference type="NCBI Taxonomy" id="2969821"/>
    <lineage>
        <taxon>Bacteria</taxon>
        <taxon>Bacillati</taxon>
        <taxon>Bacillota</taxon>
        <taxon>Bacilli</taxon>
        <taxon>Lactobacillales</taxon>
        <taxon>Aerococcaceae</taxon>
        <taxon>Fundicoccus</taxon>
    </lineage>
</organism>
<keyword evidence="3" id="KW-1185">Reference proteome</keyword>
<feature type="domain" description="Aminoglycoside phosphotransferase" evidence="1">
    <location>
        <begin position="40"/>
        <end position="210"/>
    </location>
</feature>
<proteinExistence type="predicted"/>
<dbReference type="PANTHER" id="PTHR40086:SF1">
    <property type="entry name" value="CELL CYCLE REGULATOR CCRZ"/>
    <property type="match status" value="1"/>
</dbReference>
<name>A0ABY5P6V0_9LACT</name>
<evidence type="ECO:0000313" key="3">
    <source>
        <dbReference type="Proteomes" id="UP001315967"/>
    </source>
</evidence>
<dbReference type="InterPro" id="IPR011009">
    <property type="entry name" value="Kinase-like_dom_sf"/>
</dbReference>
<dbReference type="RefSeq" id="WP_313793661.1">
    <property type="nucleotide sequence ID" value="NZ_CP102453.1"/>
</dbReference>
<reference evidence="2 3" key="1">
    <citation type="submission" date="2022-08" db="EMBL/GenBank/DDBJ databases">
        <title>Aerococcaceae sp. nov isolated from spoiled eye mask.</title>
        <authorList>
            <person name="Zhou G."/>
            <person name="Xie X.-B."/>
            <person name="Shi Q.-S."/>
            <person name="Wang Y.-S."/>
            <person name="Wen X."/>
            <person name="Peng H."/>
            <person name="Yang X.-J."/>
            <person name="Tao H.-B."/>
            <person name="Huang X.-M."/>
        </authorList>
    </citation>
    <scope>NUCLEOTIDE SEQUENCE [LARGE SCALE GENOMIC DNA]</scope>
    <source>
        <strain evidence="3">DM20194951</strain>
    </source>
</reference>
<dbReference type="Pfam" id="PF01636">
    <property type="entry name" value="APH"/>
    <property type="match status" value="1"/>
</dbReference>
<dbReference type="PANTHER" id="PTHR40086">
    <property type="entry name" value="PHOSPHOTRANSFERASE YTMP-RELATED"/>
    <property type="match status" value="1"/>
</dbReference>
<dbReference type="Proteomes" id="UP001315967">
    <property type="component" value="Chromosome"/>
</dbReference>
<evidence type="ECO:0000313" key="2">
    <source>
        <dbReference type="EMBL" id="UUX34158.1"/>
    </source>
</evidence>
<protein>
    <submittedName>
        <fullName evidence="2">Phosphotransferase family protein</fullName>
    </submittedName>
</protein>
<dbReference type="InterPro" id="IPR052077">
    <property type="entry name" value="CcrZ_PhaseVar_Mediator"/>
</dbReference>
<sequence length="261" mass="30837">MVENDEQWDMRPILGATGQAFMGVKEEEKIFFKRNSSPLIAALAADGITPKLKWTQRTYSGDILTAQEWAEGKTLSKQDMSSQRVIDLIRHVHESNNLLLTLKRIDNRVCKPLDFIDLYFNELPPSLKTHTLFNEIIQFLEDQIDDDFYLVDYVVCHGDLNHHNFLLSNHEQLYLVDWENVRIADPISDITWLLCQYLEPSQWMEWFNNYGIEITKKVFKRVQWYSLMNCLLLVKHYASENRYARMNEVILLIKSIYNQVK</sequence>
<dbReference type="SUPFAM" id="SSF56112">
    <property type="entry name" value="Protein kinase-like (PK-like)"/>
    <property type="match status" value="1"/>
</dbReference>
<dbReference type="Gene3D" id="3.90.1200.10">
    <property type="match status" value="1"/>
</dbReference>
<gene>
    <name evidence="2" type="ORF">NRE15_00360</name>
</gene>
<dbReference type="EMBL" id="CP102453">
    <property type="protein sequence ID" value="UUX34158.1"/>
    <property type="molecule type" value="Genomic_DNA"/>
</dbReference>